<sequence>MQISDALDYWQQKIEPALVVIDCRARGIGAKEFGLVVVKVDSERCSLLRELSKVFWARIDIVKAQVVVLEKKNIKTGKLLQALAEKKKIAVWKLATIAEKKMLSMGFTCKSNKASLKGCKIDSIEFEEAKWLSSLETIKGAISTVVKAAITKEAVEKVVGAVDEFDIWVSEIFWILSEFNLVDDLTRWIDTNDWGLI</sequence>
<name>A0ABN7V5R3_GIGMA</name>
<evidence type="ECO:0000313" key="2">
    <source>
        <dbReference type="Proteomes" id="UP000789901"/>
    </source>
</evidence>
<keyword evidence="2" id="KW-1185">Reference proteome</keyword>
<protein>
    <submittedName>
        <fullName evidence="1">20485_t:CDS:1</fullName>
    </submittedName>
</protein>
<evidence type="ECO:0000313" key="1">
    <source>
        <dbReference type="EMBL" id="CAG8734572.1"/>
    </source>
</evidence>
<accession>A0ABN7V5R3</accession>
<proteinExistence type="predicted"/>
<gene>
    <name evidence="1" type="ORF">GMARGA_LOCUS14724</name>
</gene>
<dbReference type="EMBL" id="CAJVQB010009873">
    <property type="protein sequence ID" value="CAG8734572.1"/>
    <property type="molecule type" value="Genomic_DNA"/>
</dbReference>
<comment type="caution">
    <text evidence="1">The sequence shown here is derived from an EMBL/GenBank/DDBJ whole genome shotgun (WGS) entry which is preliminary data.</text>
</comment>
<dbReference type="Proteomes" id="UP000789901">
    <property type="component" value="Unassembled WGS sequence"/>
</dbReference>
<organism evidence="1 2">
    <name type="scientific">Gigaspora margarita</name>
    <dbReference type="NCBI Taxonomy" id="4874"/>
    <lineage>
        <taxon>Eukaryota</taxon>
        <taxon>Fungi</taxon>
        <taxon>Fungi incertae sedis</taxon>
        <taxon>Mucoromycota</taxon>
        <taxon>Glomeromycotina</taxon>
        <taxon>Glomeromycetes</taxon>
        <taxon>Diversisporales</taxon>
        <taxon>Gigasporaceae</taxon>
        <taxon>Gigaspora</taxon>
    </lineage>
</organism>
<reference evidence="1 2" key="1">
    <citation type="submission" date="2021-06" db="EMBL/GenBank/DDBJ databases">
        <authorList>
            <person name="Kallberg Y."/>
            <person name="Tangrot J."/>
            <person name="Rosling A."/>
        </authorList>
    </citation>
    <scope>NUCLEOTIDE SEQUENCE [LARGE SCALE GENOMIC DNA]</scope>
    <source>
        <strain evidence="1 2">120-4 pot B 10/14</strain>
    </source>
</reference>